<comment type="cofactor">
    <cofactor evidence="1">
        <name>Fe cation</name>
        <dbReference type="ChEBI" id="CHEBI:24875"/>
    </cofactor>
</comment>
<dbReference type="Gene3D" id="2.102.10.10">
    <property type="entry name" value="Rieske [2Fe-2S] iron-sulphur domain"/>
    <property type="match status" value="1"/>
</dbReference>
<dbReference type="PROSITE" id="PS51296">
    <property type="entry name" value="RIESKE"/>
    <property type="match status" value="1"/>
</dbReference>
<feature type="domain" description="Rieske" evidence="7">
    <location>
        <begin position="26"/>
        <end position="136"/>
    </location>
</feature>
<dbReference type="InterPro" id="IPR017941">
    <property type="entry name" value="Rieske_2Fe-2S"/>
</dbReference>
<evidence type="ECO:0000313" key="8">
    <source>
        <dbReference type="EMBL" id="RDU66508.1"/>
    </source>
</evidence>
<evidence type="ECO:0000256" key="1">
    <source>
        <dbReference type="ARBA" id="ARBA00001962"/>
    </source>
</evidence>
<dbReference type="OrthoDB" id="9800167at2"/>
<sequence length="358" mass="41933">MKERIWDYHTQETQDLEFEYLFKPFWHFGCHTSEVANNRDFITLRAFDFEIIIYNDNGNIIAFYNICPHRGAKLITNESGENANCVSGNCKIKCEYHHWQFSNGKLLIPERNEFSEYGNLDLLRLKIVHCGDFIFFSDMPKMSLDEQLGEFYDELTQCSTSINHRIDINTKSRFYSNWKIGIENSIDEYHLTFVHPHSLGALELWDTPRYSSLNSKGCCEVKNEKIKKKLLKNKSLFLDSNYYEEMYFSYYLFPFSVVSSTFGYSYGIQNFFPHTPQSTHFVSRSYNVKSKIDTSIFDDGVITMNRQVFDEDSVPTNLITTSKYLNPKFVYAKKLEKRILVFQNTYNKYINGGGGVNG</sequence>
<reference evidence="8 9" key="1">
    <citation type="submission" date="2018-04" db="EMBL/GenBank/DDBJ databases">
        <title>Novel Campyloabacter and Helicobacter Species and Strains.</title>
        <authorList>
            <person name="Mannion A.J."/>
            <person name="Shen Z."/>
            <person name="Fox J.G."/>
        </authorList>
    </citation>
    <scope>NUCLEOTIDE SEQUENCE [LARGE SCALE GENOMIC DNA]</scope>
    <source>
        <strain evidence="8 9">MIT 17-337</strain>
    </source>
</reference>
<dbReference type="InterPro" id="IPR015879">
    <property type="entry name" value="Ring_hydroxy_dOase_asu_C_dom"/>
</dbReference>
<dbReference type="CDD" id="cd03469">
    <property type="entry name" value="Rieske_RO_Alpha_N"/>
    <property type="match status" value="1"/>
</dbReference>
<accession>A0A3D8IMN1</accession>
<proteinExistence type="predicted"/>
<dbReference type="PANTHER" id="PTHR43756">
    <property type="entry name" value="CHOLINE MONOOXYGENASE, CHLOROPLASTIC"/>
    <property type="match status" value="1"/>
</dbReference>
<evidence type="ECO:0000313" key="9">
    <source>
        <dbReference type="Proteomes" id="UP000256379"/>
    </source>
</evidence>
<keyword evidence="5" id="KW-0408">Iron</keyword>
<evidence type="ECO:0000256" key="6">
    <source>
        <dbReference type="ARBA" id="ARBA00023014"/>
    </source>
</evidence>
<comment type="caution">
    <text evidence="8">The sequence shown here is derived from an EMBL/GenBank/DDBJ whole genome shotgun (WGS) entry which is preliminary data.</text>
</comment>
<dbReference type="Pfam" id="PF00355">
    <property type="entry name" value="Rieske"/>
    <property type="match status" value="1"/>
</dbReference>
<dbReference type="EMBL" id="NXLQ01000004">
    <property type="protein sequence ID" value="RDU66508.1"/>
    <property type="molecule type" value="Genomic_DNA"/>
</dbReference>
<dbReference type="PANTHER" id="PTHR43756:SF5">
    <property type="entry name" value="CHOLINE MONOOXYGENASE, CHLOROPLASTIC"/>
    <property type="match status" value="1"/>
</dbReference>
<evidence type="ECO:0000256" key="5">
    <source>
        <dbReference type="ARBA" id="ARBA00023004"/>
    </source>
</evidence>
<evidence type="ECO:0000256" key="3">
    <source>
        <dbReference type="ARBA" id="ARBA00022723"/>
    </source>
</evidence>
<dbReference type="GO" id="GO:0005506">
    <property type="term" value="F:iron ion binding"/>
    <property type="evidence" value="ECO:0007669"/>
    <property type="project" value="InterPro"/>
</dbReference>
<keyword evidence="2" id="KW-0001">2Fe-2S</keyword>
<evidence type="ECO:0000256" key="2">
    <source>
        <dbReference type="ARBA" id="ARBA00022714"/>
    </source>
</evidence>
<dbReference type="GO" id="GO:0051537">
    <property type="term" value="F:2 iron, 2 sulfur cluster binding"/>
    <property type="evidence" value="ECO:0007669"/>
    <property type="project" value="UniProtKB-KW"/>
</dbReference>
<dbReference type="InterPro" id="IPR001663">
    <property type="entry name" value="Rng_hydr_dOase-A"/>
</dbReference>
<dbReference type="SUPFAM" id="SSF50022">
    <property type="entry name" value="ISP domain"/>
    <property type="match status" value="1"/>
</dbReference>
<name>A0A3D8IMN1_9HELI</name>
<keyword evidence="6" id="KW-0411">Iron-sulfur</keyword>
<dbReference type="AlphaFoldDB" id="A0A3D8IMN1"/>
<keyword evidence="9" id="KW-1185">Reference proteome</keyword>
<organism evidence="8 9">
    <name type="scientific">Helicobacter didelphidarum</name>
    <dbReference type="NCBI Taxonomy" id="2040648"/>
    <lineage>
        <taxon>Bacteria</taxon>
        <taxon>Pseudomonadati</taxon>
        <taxon>Campylobacterota</taxon>
        <taxon>Epsilonproteobacteria</taxon>
        <taxon>Campylobacterales</taxon>
        <taxon>Helicobacteraceae</taxon>
        <taxon>Helicobacter</taxon>
    </lineage>
</organism>
<dbReference type="RefSeq" id="WP_115542630.1">
    <property type="nucleotide sequence ID" value="NZ_NXLQ01000004.1"/>
</dbReference>
<dbReference type="Gene3D" id="3.90.380.10">
    <property type="entry name" value="Naphthalene 1,2-dioxygenase Alpha Subunit, Chain A, domain 1"/>
    <property type="match status" value="1"/>
</dbReference>
<dbReference type="GO" id="GO:0016491">
    <property type="term" value="F:oxidoreductase activity"/>
    <property type="evidence" value="ECO:0007669"/>
    <property type="project" value="UniProtKB-KW"/>
</dbReference>
<dbReference type="CDD" id="cd00680">
    <property type="entry name" value="RHO_alpha_C"/>
    <property type="match status" value="1"/>
</dbReference>
<keyword evidence="4" id="KW-0560">Oxidoreductase</keyword>
<keyword evidence="3" id="KW-0479">Metal-binding</keyword>
<dbReference type="Proteomes" id="UP000256379">
    <property type="component" value="Unassembled WGS sequence"/>
</dbReference>
<dbReference type="SUPFAM" id="SSF55961">
    <property type="entry name" value="Bet v1-like"/>
    <property type="match status" value="1"/>
</dbReference>
<dbReference type="Pfam" id="PF00848">
    <property type="entry name" value="Ring_hydroxyl_A"/>
    <property type="match status" value="1"/>
</dbReference>
<gene>
    <name evidence="8" type="ORF">CQA53_03435</name>
</gene>
<dbReference type="InterPro" id="IPR036922">
    <property type="entry name" value="Rieske_2Fe-2S_sf"/>
</dbReference>
<evidence type="ECO:0000256" key="4">
    <source>
        <dbReference type="ARBA" id="ARBA00023002"/>
    </source>
</evidence>
<protein>
    <recommendedName>
        <fullName evidence="7">Rieske domain-containing protein</fullName>
    </recommendedName>
</protein>
<evidence type="ECO:0000259" key="7">
    <source>
        <dbReference type="PROSITE" id="PS51296"/>
    </source>
</evidence>